<dbReference type="SUPFAM" id="SSF51445">
    <property type="entry name" value="(Trans)glycosidases"/>
    <property type="match status" value="1"/>
</dbReference>
<dbReference type="InterPro" id="IPR001547">
    <property type="entry name" value="Glyco_hydro_5"/>
</dbReference>
<reference evidence="6" key="1">
    <citation type="submission" date="2020-10" db="EMBL/GenBank/DDBJ databases">
        <authorList>
            <person name="Gilroy R."/>
        </authorList>
    </citation>
    <scope>NUCLEOTIDE SEQUENCE</scope>
    <source>
        <strain evidence="6">ChiHjej13B12-12457</strain>
    </source>
</reference>
<evidence type="ECO:0000259" key="5">
    <source>
        <dbReference type="Pfam" id="PF26410"/>
    </source>
</evidence>
<protein>
    <recommendedName>
        <fullName evidence="2">mannan endo-1,4-beta-mannosidase</fullName>
        <ecNumber evidence="2">3.2.1.78</ecNumber>
    </recommendedName>
</protein>
<evidence type="ECO:0000313" key="7">
    <source>
        <dbReference type="Proteomes" id="UP000886744"/>
    </source>
</evidence>
<dbReference type="Proteomes" id="UP000886744">
    <property type="component" value="Unassembled WGS sequence"/>
</dbReference>
<evidence type="ECO:0000256" key="3">
    <source>
        <dbReference type="ARBA" id="ARBA00022801"/>
    </source>
</evidence>
<keyword evidence="3" id="KW-0378">Hydrolase</keyword>
<comment type="catalytic activity">
    <reaction evidence="1">
        <text>Random hydrolysis of (1-&gt;4)-beta-D-mannosidic linkages in mannans, galactomannans and glucomannans.</text>
        <dbReference type="EC" id="3.2.1.78"/>
    </reaction>
</comment>
<accession>A0A9D1E2A3</accession>
<organism evidence="6 7">
    <name type="scientific">Candidatus Coprenecus avistercoris</name>
    <dbReference type="NCBI Taxonomy" id="2840730"/>
    <lineage>
        <taxon>Bacteria</taxon>
        <taxon>Pseudomonadati</taxon>
        <taxon>Bacteroidota</taxon>
        <taxon>Bacteroidia</taxon>
        <taxon>Bacteroidales</taxon>
        <taxon>Rikenellaceae</taxon>
        <taxon>Rikenellaceae incertae sedis</taxon>
        <taxon>Candidatus Coprenecus</taxon>
    </lineage>
</organism>
<dbReference type="PANTHER" id="PTHR31451:SF40">
    <property type="entry name" value="GLYCOSIDE HYDROLASE FAMILY 5 DOMAIN-CONTAINING PROTEIN"/>
    <property type="match status" value="1"/>
</dbReference>
<reference evidence="6" key="2">
    <citation type="journal article" date="2021" name="PeerJ">
        <title>Extensive microbial diversity within the chicken gut microbiome revealed by metagenomics and culture.</title>
        <authorList>
            <person name="Gilroy R."/>
            <person name="Ravi A."/>
            <person name="Getino M."/>
            <person name="Pursley I."/>
            <person name="Horton D.L."/>
            <person name="Alikhan N.F."/>
            <person name="Baker D."/>
            <person name="Gharbi K."/>
            <person name="Hall N."/>
            <person name="Watson M."/>
            <person name="Adriaenssens E.M."/>
            <person name="Foster-Nyarko E."/>
            <person name="Jarju S."/>
            <person name="Secka A."/>
            <person name="Antonio M."/>
            <person name="Oren A."/>
            <person name="Chaudhuri R.R."/>
            <person name="La Ragione R."/>
            <person name="Hildebrand F."/>
            <person name="Pallen M.J."/>
        </authorList>
    </citation>
    <scope>NUCLEOTIDE SEQUENCE</scope>
    <source>
        <strain evidence="6">ChiHjej13B12-12457</strain>
    </source>
</reference>
<dbReference type="InterPro" id="IPR017853">
    <property type="entry name" value="GH"/>
</dbReference>
<evidence type="ECO:0000256" key="4">
    <source>
        <dbReference type="ARBA" id="ARBA00023295"/>
    </source>
</evidence>
<comment type="caution">
    <text evidence="6">The sequence shown here is derived from an EMBL/GenBank/DDBJ whole genome shotgun (WGS) entry which is preliminary data.</text>
</comment>
<dbReference type="GO" id="GO:0016985">
    <property type="term" value="F:mannan endo-1,4-beta-mannosidase activity"/>
    <property type="evidence" value="ECO:0007669"/>
    <property type="project" value="TreeGrafter"/>
</dbReference>
<dbReference type="PANTHER" id="PTHR31451">
    <property type="match status" value="1"/>
</dbReference>
<dbReference type="Pfam" id="PF26410">
    <property type="entry name" value="GH5_mannosidase"/>
    <property type="match status" value="1"/>
</dbReference>
<keyword evidence="4" id="KW-0326">Glycosidase</keyword>
<proteinExistence type="predicted"/>
<evidence type="ECO:0000256" key="1">
    <source>
        <dbReference type="ARBA" id="ARBA00001678"/>
    </source>
</evidence>
<dbReference type="AlphaFoldDB" id="A0A9D1E2A3"/>
<sequence>MVSAAVLSLVIISCTGRGGADIIGIENGQFVKDGSPYYFIGTNFWYGPILASEGRGGDRERLTRELDSLCSMGVRNLRVLVGSDGPEGVYTKVEPTLQYAPGRYNDTLLRGLDYFLVELGKRDMEAVLYLNNAWEWSGGYSQYLQWTGHGDIPLPRVAGYDAYVDYVAGFMKSDTARTLFRRYVMDIISRTNTVTGKAYRDDPAIFSWQICNEPRPFGADNKEVFRDWLISTAELIKSIDPNHMVSVGSEGKYGCEVDLGLWEEIGRSPHIDYLNIHIWPFNWGWTTREDMASGNVTPAVELSREYLQEHLEVARRVGKPLVVEEFGFPRDSVGFSRSTSVSMRDVYYDAILSEITDEAAGGGLLAGFNFWGWGGLAEPSEDHLMWQPGDDYTGDPAQEEQGLYSVFASDTSTVRIISYYARSVERIE</sequence>
<name>A0A9D1E2A3_9BACT</name>
<gene>
    <name evidence="6" type="ORF">IAC94_07185</name>
</gene>
<feature type="domain" description="Glycoside hydrolase family 5" evidence="5">
    <location>
        <begin position="21"/>
        <end position="427"/>
    </location>
</feature>
<evidence type="ECO:0000256" key="2">
    <source>
        <dbReference type="ARBA" id="ARBA00012706"/>
    </source>
</evidence>
<dbReference type="EC" id="3.2.1.78" evidence="2"/>
<dbReference type="EMBL" id="DVHI01000087">
    <property type="protein sequence ID" value="HIR63287.1"/>
    <property type="molecule type" value="Genomic_DNA"/>
</dbReference>
<evidence type="ECO:0000313" key="6">
    <source>
        <dbReference type="EMBL" id="HIR63287.1"/>
    </source>
</evidence>
<dbReference type="InterPro" id="IPR045053">
    <property type="entry name" value="MAN-like"/>
</dbReference>
<dbReference type="Gene3D" id="3.20.20.80">
    <property type="entry name" value="Glycosidases"/>
    <property type="match status" value="1"/>
</dbReference>